<proteinExistence type="predicted"/>
<keyword evidence="1" id="KW-0812">Transmembrane</keyword>
<organism evidence="2">
    <name type="scientific">bioreactor metagenome</name>
    <dbReference type="NCBI Taxonomy" id="1076179"/>
    <lineage>
        <taxon>unclassified sequences</taxon>
        <taxon>metagenomes</taxon>
        <taxon>ecological metagenomes</taxon>
    </lineage>
</organism>
<comment type="caution">
    <text evidence="2">The sequence shown here is derived from an EMBL/GenBank/DDBJ whole genome shotgun (WGS) entry which is preliminary data.</text>
</comment>
<evidence type="ECO:0000313" key="2">
    <source>
        <dbReference type="EMBL" id="MPM91077.1"/>
    </source>
</evidence>
<gene>
    <name evidence="2" type="ORF">SDC9_138202</name>
</gene>
<sequence>MLDAIPRKLGDVHQTIHATDIDKRAVIGEVFDNTFVVFALFGLRPELFFLAFLLFRKDCTDRTDYTATAALDNLDAGGLFDQTAEIFAAAQRSLRCGNKDLDTFDVCHKATLDRLGDRRVENSAVLKCLFNLSPAGFGFEALFGEGDGAFLVINLDDNEFQLVTLLHRILQLNCGVLRPFGSGHKTSLLCADIHSDFARRDAGDDTGYDLAVEDRLQGLINHLLKAHLFVLYYLAHLVKYLLNYRRWR</sequence>
<keyword evidence="1" id="KW-0472">Membrane</keyword>
<dbReference type="EMBL" id="VSSQ01038191">
    <property type="protein sequence ID" value="MPM91077.1"/>
    <property type="molecule type" value="Genomic_DNA"/>
</dbReference>
<keyword evidence="1" id="KW-1133">Transmembrane helix</keyword>
<evidence type="ECO:0000256" key="1">
    <source>
        <dbReference type="SAM" id="Phobius"/>
    </source>
</evidence>
<reference evidence="2" key="1">
    <citation type="submission" date="2019-08" db="EMBL/GenBank/DDBJ databases">
        <authorList>
            <person name="Kucharzyk K."/>
            <person name="Murdoch R.W."/>
            <person name="Higgins S."/>
            <person name="Loffler F."/>
        </authorList>
    </citation>
    <scope>NUCLEOTIDE SEQUENCE</scope>
</reference>
<name>A0A645DP54_9ZZZZ</name>
<dbReference type="AntiFam" id="ANF00204">
    <property type="entry name" value="Shadow ORF (opposite rpsA)"/>
</dbReference>
<dbReference type="AlphaFoldDB" id="A0A645DP54"/>
<protein>
    <submittedName>
        <fullName evidence="2">Uncharacterized protein</fullName>
    </submittedName>
</protein>
<feature type="transmembrane region" description="Helical" evidence="1">
    <location>
        <begin position="35"/>
        <end position="55"/>
    </location>
</feature>
<accession>A0A645DP54</accession>